<feature type="region of interest" description="Disordered" evidence="10">
    <location>
        <begin position="329"/>
        <end position="365"/>
    </location>
</feature>
<dbReference type="PANTHER" id="PTHR13205">
    <property type="entry name" value="TRANSMEMBRANE PROTEIN 15-RELATED"/>
    <property type="match status" value="1"/>
</dbReference>
<evidence type="ECO:0000256" key="6">
    <source>
        <dbReference type="ARBA" id="ARBA00022777"/>
    </source>
</evidence>
<name>A0A9P8SB42_9HYPO</name>
<dbReference type="GO" id="GO:0004168">
    <property type="term" value="F:dolichol kinase activity"/>
    <property type="evidence" value="ECO:0007669"/>
    <property type="project" value="UniProtKB-EC"/>
</dbReference>
<comment type="similarity">
    <text evidence="2">Belongs to the polyprenol kinase family.</text>
</comment>
<feature type="transmembrane region" description="Helical" evidence="11">
    <location>
        <begin position="395"/>
        <end position="417"/>
    </location>
</feature>
<evidence type="ECO:0000256" key="2">
    <source>
        <dbReference type="ARBA" id="ARBA00010794"/>
    </source>
</evidence>
<dbReference type="EC" id="2.7.1.108" evidence="3"/>
<dbReference type="EMBL" id="JACEFI010000002">
    <property type="protein sequence ID" value="KAH0600168.1"/>
    <property type="molecule type" value="Genomic_DNA"/>
</dbReference>
<dbReference type="Proteomes" id="UP000764110">
    <property type="component" value="Unassembled WGS sequence"/>
</dbReference>
<feature type="transmembrane region" description="Helical" evidence="11">
    <location>
        <begin position="584"/>
        <end position="604"/>
    </location>
</feature>
<evidence type="ECO:0000256" key="4">
    <source>
        <dbReference type="ARBA" id="ARBA00022679"/>
    </source>
</evidence>
<evidence type="ECO:0000313" key="12">
    <source>
        <dbReference type="EMBL" id="KAH0600168.1"/>
    </source>
</evidence>
<keyword evidence="9 11" id="KW-0472">Membrane</keyword>
<evidence type="ECO:0000256" key="5">
    <source>
        <dbReference type="ARBA" id="ARBA00022692"/>
    </source>
</evidence>
<feature type="transmembrane region" description="Helical" evidence="11">
    <location>
        <begin position="192"/>
        <end position="215"/>
    </location>
</feature>
<proteinExistence type="inferred from homology"/>
<dbReference type="PANTHER" id="PTHR13205:SF15">
    <property type="entry name" value="DOLICHOL KINASE"/>
    <property type="match status" value="1"/>
</dbReference>
<feature type="compositionally biased region" description="Low complexity" evidence="10">
    <location>
        <begin position="330"/>
        <end position="339"/>
    </location>
</feature>
<feature type="region of interest" description="Disordered" evidence="10">
    <location>
        <begin position="1"/>
        <end position="123"/>
    </location>
</feature>
<keyword evidence="13" id="KW-1185">Reference proteome</keyword>
<evidence type="ECO:0000256" key="8">
    <source>
        <dbReference type="ARBA" id="ARBA00022989"/>
    </source>
</evidence>
<feature type="transmembrane region" description="Helical" evidence="11">
    <location>
        <begin position="664"/>
        <end position="683"/>
    </location>
</feature>
<gene>
    <name evidence="12" type="ORF">MHUMG1_01164</name>
</gene>
<dbReference type="InterPro" id="IPR032974">
    <property type="entry name" value="Polypren_kinase"/>
</dbReference>
<keyword evidence="6" id="KW-0418">Kinase</keyword>
<dbReference type="GO" id="GO:0005789">
    <property type="term" value="C:endoplasmic reticulum membrane"/>
    <property type="evidence" value="ECO:0007669"/>
    <property type="project" value="UniProtKB-SubCell"/>
</dbReference>
<evidence type="ECO:0000313" key="13">
    <source>
        <dbReference type="Proteomes" id="UP000764110"/>
    </source>
</evidence>
<reference evidence="12 13" key="1">
    <citation type="submission" date="2020-07" db="EMBL/GenBank/DDBJ databases">
        <title>Metarhizium humberi genome.</title>
        <authorList>
            <person name="Lysoe E."/>
        </authorList>
    </citation>
    <scope>NUCLEOTIDE SEQUENCE [LARGE SCALE GENOMIC DNA]</scope>
    <source>
        <strain evidence="12 13">ESALQ1638</strain>
    </source>
</reference>
<feature type="transmembrane region" description="Helical" evidence="11">
    <location>
        <begin position="624"/>
        <end position="643"/>
    </location>
</feature>
<sequence>MSQNVASASLAPSDPEQHDALRALNRSPHPYHHQSSELPHSSERFTTHDVSRGSGNDGAHLSPTRLPAFSKESSPGSESGTEADDEHFLKGLPAPKTKLHKGLRDYDEPTSGFTTPAPSPAALDDDHIQAISQRLRPKVGQRKKRWLDVLRRNRALVRRLTEVGLVGSLGFMVVTSSDVSPLFRVWRKDFELLSLFLLTAELQLLSIALINVLILSASPQAKILKGLLWGGGLAVLVFCGPVIRWGIALARVPKWRFRRPSSSQKHRFWKELRKLLSWHRIKSDMVGSVYEDSPSETTSSADEEDDIPIFRGPLRVKTLGPNLDIRDTTESVGTSGVTSPNDISGGISRRHTMPHPDKLRKSAVHTPSGRRKRAISLSLRPYIRLTQEQALVRKWAYAAYVYTAIIGIILVGVRTYVEQFALNGHEPIGWALGYMFGNLPWFRFQVVSANLERWVCLPAISGAKECHSGWVQHLRHDAFGEANTRLILSAYWLTILVFGLVVVFKLKETYEVDTRRKVFHFMMVGMFLPAVYVDPAYAGLALSIILAIFLILDLLRASQLPPLSKPIASFLAPYVDGRDFRGPVVISHIFLLIGCAIPLWLALASLSRTGSGCLSGWEVPTRDVSMVSGVICVGLGDAAASLIGRRYGHRKWLWGGGKSLEGSLAFAVAVFAGLGAAGVWLRVGGWPMTDQPVGWYASARNAGICATMGSLTEAVLTGGNDNVIVPVVLWTCVKSLGI</sequence>
<organism evidence="12 13">
    <name type="scientific">Metarhizium humberi</name>
    <dbReference type="NCBI Taxonomy" id="2596975"/>
    <lineage>
        <taxon>Eukaryota</taxon>
        <taxon>Fungi</taxon>
        <taxon>Dikarya</taxon>
        <taxon>Ascomycota</taxon>
        <taxon>Pezizomycotina</taxon>
        <taxon>Sordariomycetes</taxon>
        <taxon>Hypocreomycetidae</taxon>
        <taxon>Hypocreales</taxon>
        <taxon>Clavicipitaceae</taxon>
        <taxon>Metarhizium</taxon>
    </lineage>
</organism>
<keyword evidence="5 11" id="KW-0812">Transmembrane</keyword>
<comment type="caution">
    <text evidence="12">The sequence shown here is derived from an EMBL/GenBank/DDBJ whole genome shotgun (WGS) entry which is preliminary data.</text>
</comment>
<comment type="subcellular location">
    <subcellularLocation>
        <location evidence="1">Endoplasmic reticulum membrane</location>
        <topology evidence="1">Multi-pass membrane protein</topology>
    </subcellularLocation>
</comment>
<feature type="transmembrane region" description="Helical" evidence="11">
    <location>
        <begin position="227"/>
        <end position="250"/>
    </location>
</feature>
<accession>A0A9P8SB42</accession>
<feature type="transmembrane region" description="Helical" evidence="11">
    <location>
        <begin position="486"/>
        <end position="506"/>
    </location>
</feature>
<evidence type="ECO:0000256" key="3">
    <source>
        <dbReference type="ARBA" id="ARBA00012132"/>
    </source>
</evidence>
<keyword evidence="4" id="KW-0808">Transferase</keyword>
<evidence type="ECO:0000256" key="1">
    <source>
        <dbReference type="ARBA" id="ARBA00004477"/>
    </source>
</evidence>
<feature type="compositionally biased region" description="Basic and acidic residues" evidence="10">
    <location>
        <begin position="40"/>
        <end position="51"/>
    </location>
</feature>
<evidence type="ECO:0000256" key="7">
    <source>
        <dbReference type="ARBA" id="ARBA00022824"/>
    </source>
</evidence>
<dbReference type="AlphaFoldDB" id="A0A9P8SB42"/>
<keyword evidence="8 11" id="KW-1133">Transmembrane helix</keyword>
<dbReference type="GO" id="GO:0043048">
    <property type="term" value="P:dolichyl monophosphate biosynthetic process"/>
    <property type="evidence" value="ECO:0007669"/>
    <property type="project" value="TreeGrafter"/>
</dbReference>
<evidence type="ECO:0000256" key="10">
    <source>
        <dbReference type="SAM" id="MobiDB-lite"/>
    </source>
</evidence>
<feature type="compositionally biased region" description="Polar residues" evidence="10">
    <location>
        <begin position="71"/>
        <end position="80"/>
    </location>
</feature>
<evidence type="ECO:0000256" key="11">
    <source>
        <dbReference type="SAM" id="Phobius"/>
    </source>
</evidence>
<evidence type="ECO:0000256" key="9">
    <source>
        <dbReference type="ARBA" id="ARBA00023136"/>
    </source>
</evidence>
<protein>
    <recommendedName>
        <fullName evidence="3">dolichol kinase</fullName>
        <ecNumber evidence="3">2.7.1.108</ecNumber>
    </recommendedName>
</protein>
<keyword evidence="7" id="KW-0256">Endoplasmic reticulum</keyword>